<gene>
    <name evidence="1" type="ORF">U9M48_032148</name>
</gene>
<dbReference type="EMBL" id="CP144751">
    <property type="protein sequence ID" value="WVZ85198.1"/>
    <property type="molecule type" value="Genomic_DNA"/>
</dbReference>
<proteinExistence type="predicted"/>
<evidence type="ECO:0000313" key="1">
    <source>
        <dbReference type="EMBL" id="WVZ85198.1"/>
    </source>
</evidence>
<protein>
    <submittedName>
        <fullName evidence="1">Uncharacterized protein</fullName>
    </submittedName>
</protein>
<organism evidence="1 2">
    <name type="scientific">Paspalum notatum var. saurae</name>
    <dbReference type="NCBI Taxonomy" id="547442"/>
    <lineage>
        <taxon>Eukaryota</taxon>
        <taxon>Viridiplantae</taxon>
        <taxon>Streptophyta</taxon>
        <taxon>Embryophyta</taxon>
        <taxon>Tracheophyta</taxon>
        <taxon>Spermatophyta</taxon>
        <taxon>Magnoliopsida</taxon>
        <taxon>Liliopsida</taxon>
        <taxon>Poales</taxon>
        <taxon>Poaceae</taxon>
        <taxon>PACMAD clade</taxon>
        <taxon>Panicoideae</taxon>
        <taxon>Andropogonodae</taxon>
        <taxon>Paspaleae</taxon>
        <taxon>Paspalinae</taxon>
        <taxon>Paspalum</taxon>
    </lineage>
</organism>
<dbReference type="Proteomes" id="UP001341281">
    <property type="component" value="Chromosome 07"/>
</dbReference>
<dbReference type="AlphaFoldDB" id="A0AAQ3X454"/>
<accession>A0AAQ3X454</accession>
<reference evidence="1 2" key="1">
    <citation type="submission" date="2024-02" db="EMBL/GenBank/DDBJ databases">
        <title>High-quality chromosome-scale genome assembly of Pensacola bahiagrass (Paspalum notatum Flugge var. saurae).</title>
        <authorList>
            <person name="Vega J.M."/>
            <person name="Podio M."/>
            <person name="Orjuela J."/>
            <person name="Siena L.A."/>
            <person name="Pessino S.C."/>
            <person name="Combes M.C."/>
            <person name="Mariac C."/>
            <person name="Albertini E."/>
            <person name="Pupilli F."/>
            <person name="Ortiz J.P.A."/>
            <person name="Leblanc O."/>
        </authorList>
    </citation>
    <scope>NUCLEOTIDE SEQUENCE [LARGE SCALE GENOMIC DNA]</scope>
    <source>
        <strain evidence="1">R1</strain>
        <tissue evidence="1">Leaf</tissue>
    </source>
</reference>
<name>A0AAQ3X454_PASNO</name>
<keyword evidence="2" id="KW-1185">Reference proteome</keyword>
<evidence type="ECO:0000313" key="2">
    <source>
        <dbReference type="Proteomes" id="UP001341281"/>
    </source>
</evidence>
<sequence>MGSPMWVGVDVFRGVLRQADEGLHVLEYRHVPLLKCMKLPLLELNEARREIVSPKSHMELIPRDLVPSGFYRQERSTPGPQGTMQTLRREASLLLLSEAGQ</sequence>